<comment type="caution">
    <text evidence="1">The sequence shown here is derived from an EMBL/GenBank/DDBJ whole genome shotgun (WGS) entry which is preliminary data.</text>
</comment>
<sequence length="385" mass="42609">MSASALDNIVGLLVSQLLHSRTSDSVINYQDRFGNTALHIALMADWNKSDSTDSCDTDRTESYRQKLVRILVRAGANPILANNRCMTCSHMMLESSNDEAIVEEIFKYKTETGNLDCIDEFGTTPLQRAANMNNLFAATKLVQHGADVNYAIHHPSMHNEALLTDGGRGTWKLSNFTPLHIAASRGFVDIVKILMDNGADPNGVEGVAGGANVVQIAAASPWCKKTGSFEGVMDLLQGYGVSMQLCSKEGKMREPLVHALTEGRVRNVAYFMKLLEKGSICGSKVPIIHLAVQNLNFGPDIIVYLFSEGFCDDVNELWIDTHGKQITPLKRLCFEKIKPTRLRDNSLKYVDCSHRIGKLIDIMLNFGWRSWVELGFGARDFCGCL</sequence>
<keyword evidence="2" id="KW-1185">Reference proteome</keyword>
<gene>
    <name evidence="1" type="ORF">QAD02_013691</name>
</gene>
<evidence type="ECO:0000313" key="1">
    <source>
        <dbReference type="EMBL" id="KAJ8677904.1"/>
    </source>
</evidence>
<organism evidence="1 2">
    <name type="scientific">Eretmocerus hayati</name>
    <dbReference type="NCBI Taxonomy" id="131215"/>
    <lineage>
        <taxon>Eukaryota</taxon>
        <taxon>Metazoa</taxon>
        <taxon>Ecdysozoa</taxon>
        <taxon>Arthropoda</taxon>
        <taxon>Hexapoda</taxon>
        <taxon>Insecta</taxon>
        <taxon>Pterygota</taxon>
        <taxon>Neoptera</taxon>
        <taxon>Endopterygota</taxon>
        <taxon>Hymenoptera</taxon>
        <taxon>Apocrita</taxon>
        <taxon>Proctotrupomorpha</taxon>
        <taxon>Chalcidoidea</taxon>
        <taxon>Aphelinidae</taxon>
        <taxon>Aphelininae</taxon>
        <taxon>Eretmocerus</taxon>
    </lineage>
</organism>
<protein>
    <submittedName>
        <fullName evidence="1">Uncharacterized protein</fullName>
    </submittedName>
</protein>
<accession>A0ACC2P2V3</accession>
<reference evidence="1" key="1">
    <citation type="submission" date="2023-04" db="EMBL/GenBank/DDBJ databases">
        <title>A chromosome-level genome assembly of the parasitoid wasp Eretmocerus hayati.</title>
        <authorList>
            <person name="Zhong Y."/>
            <person name="Liu S."/>
            <person name="Liu Y."/>
        </authorList>
    </citation>
    <scope>NUCLEOTIDE SEQUENCE</scope>
    <source>
        <strain evidence="1">ZJU_SS_LIU_2023</strain>
    </source>
</reference>
<proteinExistence type="predicted"/>
<dbReference type="EMBL" id="CM056742">
    <property type="protein sequence ID" value="KAJ8677904.1"/>
    <property type="molecule type" value="Genomic_DNA"/>
</dbReference>
<evidence type="ECO:0000313" key="2">
    <source>
        <dbReference type="Proteomes" id="UP001239111"/>
    </source>
</evidence>
<name>A0ACC2P2V3_9HYME</name>
<dbReference type="Proteomes" id="UP001239111">
    <property type="component" value="Chromosome 2"/>
</dbReference>